<proteinExistence type="predicted"/>
<dbReference type="Pfam" id="PF00884">
    <property type="entry name" value="Sulfatase"/>
    <property type="match status" value="1"/>
</dbReference>
<dbReference type="OrthoDB" id="3164at2157"/>
<evidence type="ECO:0000313" key="2">
    <source>
        <dbReference type="EMBL" id="ELY56597.1"/>
    </source>
</evidence>
<sequence length="417" mass="46166">MHPVVLLSVDSLRFDRATEACLGESLPILNEDFCRFENAYSHGVATPFAFPGIVAGVHPEGNGRIPDSATTLAEGIPGRSTAYANNGHLHEERGYTRGFDRFEQHPSVDGQGGISLVDRVARRLQRIESIREARLPKAIYNRYLREPLPISSLPADGMTTILRDHLEGGPEAFVWGHYMDPHLPYHPEMAVDPPADVPSLEELEDVKERIAAGDADALTDDELATARELYDGNVRYFDRHFASLLRWLRERPWYDDAFVAVVSDHGELFGEHGLLFHNWDIDPHDEVAHTPLWVKYPGGEDAGASYDHVVGHGDVLATVADVLEGTALDPPEHTAPLRRASGRHVVTVSNTVKRLTEDGGSRFVRRDGTAETRGAVSDEGAAFVESLAFPECRNSVGEAMGVEEAERQRRLKNLGYR</sequence>
<accession>L9X4R0</accession>
<dbReference type="PANTHER" id="PTHR43751:SF3">
    <property type="entry name" value="SULFATASE N-TERMINAL DOMAIN-CONTAINING PROTEIN"/>
    <property type="match status" value="1"/>
</dbReference>
<dbReference type="AlphaFoldDB" id="L9X4R0"/>
<name>L9X4R0_9EURY</name>
<protein>
    <submittedName>
        <fullName evidence="2">Arylsulfatase A family protein</fullName>
    </submittedName>
</protein>
<reference evidence="2 3" key="1">
    <citation type="journal article" date="2014" name="PLoS Genet.">
        <title>Phylogenetically driven sequencing of extremely halophilic archaea reveals strategies for static and dynamic osmo-response.</title>
        <authorList>
            <person name="Becker E.A."/>
            <person name="Seitzer P.M."/>
            <person name="Tritt A."/>
            <person name="Larsen D."/>
            <person name="Krusor M."/>
            <person name="Yao A.I."/>
            <person name="Wu D."/>
            <person name="Madern D."/>
            <person name="Eisen J.A."/>
            <person name="Darling A.E."/>
            <person name="Facciotti M.T."/>
        </authorList>
    </citation>
    <scope>NUCLEOTIDE SEQUENCE [LARGE SCALE GENOMIC DNA]</scope>
    <source>
        <strain evidence="2 3">DSM 18795</strain>
    </source>
</reference>
<dbReference type="Proteomes" id="UP000011531">
    <property type="component" value="Unassembled WGS sequence"/>
</dbReference>
<dbReference type="PANTHER" id="PTHR43751">
    <property type="entry name" value="SULFATASE"/>
    <property type="match status" value="1"/>
</dbReference>
<dbReference type="STRING" id="1227498.C492_14349"/>
<dbReference type="InterPro" id="IPR052701">
    <property type="entry name" value="GAG_Ulvan_Degrading_Sulfatases"/>
</dbReference>
<dbReference type="InterPro" id="IPR000917">
    <property type="entry name" value="Sulfatase_N"/>
</dbReference>
<dbReference type="EMBL" id="AOIA01000123">
    <property type="protein sequence ID" value="ELY56597.1"/>
    <property type="molecule type" value="Genomic_DNA"/>
</dbReference>
<keyword evidence="3" id="KW-1185">Reference proteome</keyword>
<gene>
    <name evidence="2" type="ORF">C492_14349</name>
</gene>
<dbReference type="PATRIC" id="fig|1227498.3.peg.2806"/>
<dbReference type="Gene3D" id="3.40.720.10">
    <property type="entry name" value="Alkaline Phosphatase, subunit A"/>
    <property type="match status" value="1"/>
</dbReference>
<dbReference type="SUPFAM" id="SSF53649">
    <property type="entry name" value="Alkaline phosphatase-like"/>
    <property type="match status" value="1"/>
</dbReference>
<dbReference type="InterPro" id="IPR017850">
    <property type="entry name" value="Alkaline_phosphatase_core_sf"/>
</dbReference>
<evidence type="ECO:0000313" key="3">
    <source>
        <dbReference type="Proteomes" id="UP000011531"/>
    </source>
</evidence>
<dbReference type="RefSeq" id="WP_008424616.1">
    <property type="nucleotide sequence ID" value="NZ_AOIA01000123.1"/>
</dbReference>
<organism evidence="2 3">
    <name type="scientific">Natronococcus jeotgali DSM 18795</name>
    <dbReference type="NCBI Taxonomy" id="1227498"/>
    <lineage>
        <taxon>Archaea</taxon>
        <taxon>Methanobacteriati</taxon>
        <taxon>Methanobacteriota</taxon>
        <taxon>Stenosarchaea group</taxon>
        <taxon>Halobacteria</taxon>
        <taxon>Halobacteriales</taxon>
        <taxon>Natrialbaceae</taxon>
        <taxon>Natronococcus</taxon>
    </lineage>
</organism>
<comment type="caution">
    <text evidence="2">The sequence shown here is derived from an EMBL/GenBank/DDBJ whole genome shotgun (WGS) entry which is preliminary data.</text>
</comment>
<evidence type="ECO:0000259" key="1">
    <source>
        <dbReference type="Pfam" id="PF00884"/>
    </source>
</evidence>
<feature type="domain" description="Sulfatase N-terminal" evidence="1">
    <location>
        <begin position="169"/>
        <end position="323"/>
    </location>
</feature>